<dbReference type="FunFam" id="1.10.10.10:FF:000001">
    <property type="entry name" value="LysR family transcriptional regulator"/>
    <property type="match status" value="1"/>
</dbReference>
<protein>
    <submittedName>
        <fullName evidence="6">DNA-binding transcriptional regulator, LysR family</fullName>
    </submittedName>
</protein>
<dbReference type="PROSITE" id="PS50931">
    <property type="entry name" value="HTH_LYSR"/>
    <property type="match status" value="1"/>
</dbReference>
<reference evidence="6 7" key="1">
    <citation type="submission" date="2016-10" db="EMBL/GenBank/DDBJ databases">
        <authorList>
            <person name="de Groot N.N."/>
        </authorList>
    </citation>
    <scope>NUCLEOTIDE SEQUENCE [LARGE SCALE GENOMIC DNA]</scope>
    <source>
        <strain evidence="6 7">CECT 7543</strain>
    </source>
</reference>
<sequence>MNQLLAMRVFARVVQAGSFTKAADSLNLPKTSVSKLVAELEEHLGTRLLQRTTRRLTVTADGMTYYERAMQLLVELDDLDNSFASAQGHPRGKIRVDVGGSVATLLIIPALPDFYARYPDIQIDMGVSDRPVDLISENVDCVIRGGPLTELSLAARPLGMSSWTTCASPQYLQRFGLPTDPRDLEKNHHIVSYHSASTGRVMPARFERNGEKLEVRGPGIFTVNESNAQLAAGVAGLGVIHTFTYTVRAHLQRGELVPILQDWRPPRYPFHVLYPPNRHQSNRVRVFIDWLAQLFADMD</sequence>
<dbReference type="SUPFAM" id="SSF53850">
    <property type="entry name" value="Periplasmic binding protein-like II"/>
    <property type="match status" value="1"/>
</dbReference>
<dbReference type="Gene3D" id="3.40.190.10">
    <property type="entry name" value="Periplasmic binding protein-like II"/>
    <property type="match status" value="2"/>
</dbReference>
<evidence type="ECO:0000256" key="4">
    <source>
        <dbReference type="ARBA" id="ARBA00023163"/>
    </source>
</evidence>
<dbReference type="Gene3D" id="1.10.10.10">
    <property type="entry name" value="Winged helix-like DNA-binding domain superfamily/Winged helix DNA-binding domain"/>
    <property type="match status" value="1"/>
</dbReference>
<dbReference type="GO" id="GO:0006351">
    <property type="term" value="P:DNA-templated transcription"/>
    <property type="evidence" value="ECO:0007669"/>
    <property type="project" value="TreeGrafter"/>
</dbReference>
<name>A0A1H0J9E9_9PSED</name>
<dbReference type="Pfam" id="PF00126">
    <property type="entry name" value="HTH_1"/>
    <property type="match status" value="1"/>
</dbReference>
<dbReference type="EMBL" id="LT629705">
    <property type="protein sequence ID" value="SDO40357.1"/>
    <property type="molecule type" value="Genomic_DNA"/>
</dbReference>
<dbReference type="SUPFAM" id="SSF46785">
    <property type="entry name" value="Winged helix' DNA-binding domain"/>
    <property type="match status" value="1"/>
</dbReference>
<organism evidence="6 7">
    <name type="scientific">Pseudomonas arsenicoxydans</name>
    <dbReference type="NCBI Taxonomy" id="702115"/>
    <lineage>
        <taxon>Bacteria</taxon>
        <taxon>Pseudomonadati</taxon>
        <taxon>Pseudomonadota</taxon>
        <taxon>Gammaproteobacteria</taxon>
        <taxon>Pseudomonadales</taxon>
        <taxon>Pseudomonadaceae</taxon>
        <taxon>Pseudomonas</taxon>
    </lineage>
</organism>
<dbReference type="InterPro" id="IPR005119">
    <property type="entry name" value="LysR_subst-bd"/>
</dbReference>
<gene>
    <name evidence="6" type="ORF">SAMN04489798_2863</name>
</gene>
<dbReference type="RefSeq" id="WP_090181721.1">
    <property type="nucleotide sequence ID" value="NZ_LT629705.1"/>
</dbReference>
<dbReference type="PANTHER" id="PTHR30537">
    <property type="entry name" value="HTH-TYPE TRANSCRIPTIONAL REGULATOR"/>
    <property type="match status" value="1"/>
</dbReference>
<evidence type="ECO:0000313" key="6">
    <source>
        <dbReference type="EMBL" id="SDO40357.1"/>
    </source>
</evidence>
<dbReference type="Pfam" id="PF03466">
    <property type="entry name" value="LysR_substrate"/>
    <property type="match status" value="1"/>
</dbReference>
<dbReference type="OrthoDB" id="9786526at2"/>
<keyword evidence="3 6" id="KW-0238">DNA-binding</keyword>
<dbReference type="InterPro" id="IPR000847">
    <property type="entry name" value="LysR_HTH_N"/>
</dbReference>
<dbReference type="PANTHER" id="PTHR30537:SF17">
    <property type="entry name" value="LYSR-FAMILY REGULATORY PROTEIN"/>
    <property type="match status" value="1"/>
</dbReference>
<evidence type="ECO:0000259" key="5">
    <source>
        <dbReference type="PROSITE" id="PS50931"/>
    </source>
</evidence>
<dbReference type="InterPro" id="IPR036390">
    <property type="entry name" value="WH_DNA-bd_sf"/>
</dbReference>
<dbReference type="InterPro" id="IPR036388">
    <property type="entry name" value="WH-like_DNA-bd_sf"/>
</dbReference>
<dbReference type="PRINTS" id="PR00039">
    <property type="entry name" value="HTHLYSR"/>
</dbReference>
<evidence type="ECO:0000313" key="7">
    <source>
        <dbReference type="Proteomes" id="UP000198827"/>
    </source>
</evidence>
<dbReference type="GO" id="GO:0043565">
    <property type="term" value="F:sequence-specific DNA binding"/>
    <property type="evidence" value="ECO:0007669"/>
    <property type="project" value="TreeGrafter"/>
</dbReference>
<keyword evidence="4" id="KW-0804">Transcription</keyword>
<dbReference type="AlphaFoldDB" id="A0A1H0J9E9"/>
<proteinExistence type="inferred from homology"/>
<comment type="similarity">
    <text evidence="1">Belongs to the LysR transcriptional regulatory family.</text>
</comment>
<feature type="domain" description="HTH lysR-type" evidence="5">
    <location>
        <begin position="1"/>
        <end position="59"/>
    </location>
</feature>
<dbReference type="Proteomes" id="UP000198827">
    <property type="component" value="Chromosome I"/>
</dbReference>
<evidence type="ECO:0000256" key="2">
    <source>
        <dbReference type="ARBA" id="ARBA00023015"/>
    </source>
</evidence>
<evidence type="ECO:0000256" key="3">
    <source>
        <dbReference type="ARBA" id="ARBA00023125"/>
    </source>
</evidence>
<accession>A0A1H0J9E9</accession>
<dbReference type="InterPro" id="IPR058163">
    <property type="entry name" value="LysR-type_TF_proteobact-type"/>
</dbReference>
<keyword evidence="2" id="KW-0805">Transcription regulation</keyword>
<dbReference type="CDD" id="cd08472">
    <property type="entry name" value="PBP2_CrgA_like_3"/>
    <property type="match status" value="1"/>
</dbReference>
<dbReference type="GO" id="GO:0003700">
    <property type="term" value="F:DNA-binding transcription factor activity"/>
    <property type="evidence" value="ECO:0007669"/>
    <property type="project" value="InterPro"/>
</dbReference>
<evidence type="ECO:0000256" key="1">
    <source>
        <dbReference type="ARBA" id="ARBA00009437"/>
    </source>
</evidence>